<evidence type="ECO:0000313" key="1">
    <source>
        <dbReference type="EMBL" id="KAI9898974.1"/>
    </source>
</evidence>
<proteinExistence type="predicted"/>
<dbReference type="Proteomes" id="UP001163324">
    <property type="component" value="Chromosome 5"/>
</dbReference>
<comment type="caution">
    <text evidence="1">The sequence shown here is derived from an EMBL/GenBank/DDBJ whole genome shotgun (WGS) entry which is preliminary data.</text>
</comment>
<protein>
    <submittedName>
        <fullName evidence="1">Uncharacterized protein</fullName>
    </submittedName>
</protein>
<dbReference type="EMBL" id="CM047944">
    <property type="protein sequence ID" value="KAI9898974.1"/>
    <property type="molecule type" value="Genomic_DNA"/>
</dbReference>
<accession>A0ACC0UXV0</accession>
<name>A0ACC0UXV0_9HYPO</name>
<sequence>MSSKSPDQGFYEEGDMSALSSLNADLMQSLTEKRNKDGEPAKKRGPKPDSKPALTRRQELNRQAQRSHRERKEQYVRALENEVLRLKEVYTTATEQKDQAVQENRQLRDTLLRHGIPFPSGVSQDIIDSPEFLSMASTSGYSQTTGPHSVHSPLTTYSGHSSQHQASAKPSDYEQTGIDFVLTLERPCMTHIPLMIGRSTREGVMCQHALMASHPPKSFTRQSDTVPGLWYADEGSISGQDTWQLTKADLPTLLDLSRRLDLDGEITPVMAWDFIMQHASFFDLSVADFQALGEELSGKVRCYGFGAVTEEFEVRDAIESIVSRRQDVPMAMAC</sequence>
<gene>
    <name evidence="1" type="ORF">N3K66_005435</name>
</gene>
<reference evidence="1" key="1">
    <citation type="submission" date="2022-10" db="EMBL/GenBank/DDBJ databases">
        <title>Complete Genome of Trichothecium roseum strain YXFP-22015, a Plant Pathogen Isolated from Citrus.</title>
        <authorList>
            <person name="Wang Y."/>
            <person name="Zhu L."/>
        </authorList>
    </citation>
    <scope>NUCLEOTIDE SEQUENCE</scope>
    <source>
        <strain evidence="1">YXFP-22015</strain>
    </source>
</reference>
<organism evidence="1 2">
    <name type="scientific">Trichothecium roseum</name>
    <dbReference type="NCBI Taxonomy" id="47278"/>
    <lineage>
        <taxon>Eukaryota</taxon>
        <taxon>Fungi</taxon>
        <taxon>Dikarya</taxon>
        <taxon>Ascomycota</taxon>
        <taxon>Pezizomycotina</taxon>
        <taxon>Sordariomycetes</taxon>
        <taxon>Hypocreomycetidae</taxon>
        <taxon>Hypocreales</taxon>
        <taxon>Hypocreales incertae sedis</taxon>
        <taxon>Trichothecium</taxon>
    </lineage>
</organism>
<keyword evidence="2" id="KW-1185">Reference proteome</keyword>
<evidence type="ECO:0000313" key="2">
    <source>
        <dbReference type="Proteomes" id="UP001163324"/>
    </source>
</evidence>